<organism evidence="12 13">
    <name type="scientific">Candidatus Magasanikbacteria bacterium RIFCSPHIGHO2_02_FULL_50_9b</name>
    <dbReference type="NCBI Taxonomy" id="1798682"/>
    <lineage>
        <taxon>Bacteria</taxon>
        <taxon>Candidatus Magasanikiibacteriota</taxon>
    </lineage>
</organism>
<evidence type="ECO:0000256" key="2">
    <source>
        <dbReference type="ARBA" id="ARBA00001911"/>
    </source>
</evidence>
<comment type="cofactor">
    <cofactor evidence="2 10">
        <name>NAD(+)</name>
        <dbReference type="ChEBI" id="CHEBI:57540"/>
    </cofactor>
</comment>
<dbReference type="InterPro" id="IPR036291">
    <property type="entry name" value="NAD(P)-bd_dom_sf"/>
</dbReference>
<evidence type="ECO:0000313" key="12">
    <source>
        <dbReference type="EMBL" id="OGH67954.1"/>
    </source>
</evidence>
<name>A0A1F6M8I6_9BACT</name>
<dbReference type="NCBIfam" id="TIGR01179">
    <property type="entry name" value="galE"/>
    <property type="match status" value="1"/>
</dbReference>
<dbReference type="GO" id="GO:0005829">
    <property type="term" value="C:cytosol"/>
    <property type="evidence" value="ECO:0007669"/>
    <property type="project" value="TreeGrafter"/>
</dbReference>
<dbReference type="GO" id="GO:0006012">
    <property type="term" value="P:galactose metabolic process"/>
    <property type="evidence" value="ECO:0007669"/>
    <property type="project" value="UniProtKB-UniPathway"/>
</dbReference>
<comment type="similarity">
    <text evidence="4 10">Belongs to the NAD(P)-dependent epimerase/dehydratase family.</text>
</comment>
<feature type="domain" description="NAD-dependent epimerase/dehydratase" evidence="11">
    <location>
        <begin position="4"/>
        <end position="261"/>
    </location>
</feature>
<dbReference type="CDD" id="cd05247">
    <property type="entry name" value="UDP_G4E_1_SDR_e"/>
    <property type="match status" value="1"/>
</dbReference>
<evidence type="ECO:0000313" key="13">
    <source>
        <dbReference type="Proteomes" id="UP000176532"/>
    </source>
</evidence>
<evidence type="ECO:0000256" key="9">
    <source>
        <dbReference type="ARBA" id="ARBA00023235"/>
    </source>
</evidence>
<evidence type="ECO:0000256" key="5">
    <source>
        <dbReference type="ARBA" id="ARBA00013189"/>
    </source>
</evidence>
<dbReference type="STRING" id="1798682.A3C15_00310"/>
<keyword evidence="9 10" id="KW-0413">Isomerase</keyword>
<dbReference type="EMBL" id="MFQD01000028">
    <property type="protein sequence ID" value="OGH67954.1"/>
    <property type="molecule type" value="Genomic_DNA"/>
</dbReference>
<keyword evidence="8" id="KW-0299">Galactose metabolism</keyword>
<dbReference type="PANTHER" id="PTHR43725:SF47">
    <property type="entry name" value="UDP-GLUCOSE 4-EPIMERASE"/>
    <property type="match status" value="1"/>
</dbReference>
<evidence type="ECO:0000256" key="7">
    <source>
        <dbReference type="ARBA" id="ARBA00023027"/>
    </source>
</evidence>
<evidence type="ECO:0000256" key="4">
    <source>
        <dbReference type="ARBA" id="ARBA00007637"/>
    </source>
</evidence>
<evidence type="ECO:0000259" key="11">
    <source>
        <dbReference type="Pfam" id="PF01370"/>
    </source>
</evidence>
<dbReference type="InterPro" id="IPR001509">
    <property type="entry name" value="Epimerase_deHydtase"/>
</dbReference>
<dbReference type="PANTHER" id="PTHR43725">
    <property type="entry name" value="UDP-GLUCOSE 4-EPIMERASE"/>
    <property type="match status" value="1"/>
</dbReference>
<keyword evidence="10" id="KW-0119">Carbohydrate metabolism</keyword>
<accession>A0A1F6M8I6</accession>
<dbReference type="SUPFAM" id="SSF51735">
    <property type="entry name" value="NAD(P)-binding Rossmann-fold domains"/>
    <property type="match status" value="1"/>
</dbReference>
<dbReference type="AlphaFoldDB" id="A0A1F6M8I6"/>
<gene>
    <name evidence="12" type="ORF">A3C15_00310</name>
</gene>
<dbReference type="Proteomes" id="UP000176532">
    <property type="component" value="Unassembled WGS sequence"/>
</dbReference>
<evidence type="ECO:0000256" key="10">
    <source>
        <dbReference type="RuleBase" id="RU366046"/>
    </source>
</evidence>
<evidence type="ECO:0000256" key="8">
    <source>
        <dbReference type="ARBA" id="ARBA00023144"/>
    </source>
</evidence>
<dbReference type="Gene3D" id="3.40.50.720">
    <property type="entry name" value="NAD(P)-binding Rossmann-like Domain"/>
    <property type="match status" value="1"/>
</dbReference>
<comment type="caution">
    <text evidence="12">The sequence shown here is derived from an EMBL/GenBank/DDBJ whole genome shotgun (WGS) entry which is preliminary data.</text>
</comment>
<dbReference type="EC" id="5.1.3.2" evidence="5 10"/>
<dbReference type="Gene3D" id="3.90.25.10">
    <property type="entry name" value="UDP-galactose 4-epimerase, domain 1"/>
    <property type="match status" value="1"/>
</dbReference>
<evidence type="ECO:0000256" key="6">
    <source>
        <dbReference type="ARBA" id="ARBA00018569"/>
    </source>
</evidence>
<proteinExistence type="inferred from homology"/>
<dbReference type="Pfam" id="PF01370">
    <property type="entry name" value="Epimerase"/>
    <property type="match status" value="1"/>
</dbReference>
<dbReference type="UniPathway" id="UPA00214"/>
<evidence type="ECO:0000256" key="1">
    <source>
        <dbReference type="ARBA" id="ARBA00000083"/>
    </source>
</evidence>
<dbReference type="InterPro" id="IPR005886">
    <property type="entry name" value="UDP_G4E"/>
</dbReference>
<sequence length="334" mass="36642">MPRILLTGGLGYIGSHTGFELLDAGYEITIVDNCSNSSERVLDQFETYCNTRPDFFNGDIRDSKFLETVFAQKPIDAVIHFAALKAVDESFEKRDEYFDVNVEGTRVLCEVMEQFGVHRLVYSSSATVYGVPERNPIPETARLSATNPYGETKLACEKLLIDVATQSPAWSVIILRYFNPAGAHQSGLLGEAPKKAANIAAAILEVLRGIRAEVVINGVDYPTPDGTCIRDFIHVVDVARAHVVALKAMDTSTGCKIYNIGTGRGQSVKEMIVAFENAANQSIATRVGPRRDGDVVVAIADPTKIERELGWRAQHTLQDIAESAVAWIRKSAHR</sequence>
<reference evidence="12 13" key="1">
    <citation type="journal article" date="2016" name="Nat. Commun.">
        <title>Thousands of microbial genomes shed light on interconnected biogeochemical processes in an aquifer system.</title>
        <authorList>
            <person name="Anantharaman K."/>
            <person name="Brown C.T."/>
            <person name="Hug L.A."/>
            <person name="Sharon I."/>
            <person name="Castelle C.J."/>
            <person name="Probst A.J."/>
            <person name="Thomas B.C."/>
            <person name="Singh A."/>
            <person name="Wilkins M.J."/>
            <person name="Karaoz U."/>
            <person name="Brodie E.L."/>
            <person name="Williams K.H."/>
            <person name="Hubbard S.S."/>
            <person name="Banfield J.F."/>
        </authorList>
    </citation>
    <scope>NUCLEOTIDE SEQUENCE [LARGE SCALE GENOMIC DNA]</scope>
</reference>
<comment type="subunit">
    <text evidence="10">Homodimer.</text>
</comment>
<evidence type="ECO:0000256" key="3">
    <source>
        <dbReference type="ARBA" id="ARBA00004947"/>
    </source>
</evidence>
<keyword evidence="7 10" id="KW-0520">NAD</keyword>
<dbReference type="GO" id="GO:0003978">
    <property type="term" value="F:UDP-glucose 4-epimerase activity"/>
    <property type="evidence" value="ECO:0007669"/>
    <property type="project" value="UniProtKB-UniRule"/>
</dbReference>
<protein>
    <recommendedName>
        <fullName evidence="6 10">UDP-glucose 4-epimerase</fullName>
        <ecNumber evidence="5 10">5.1.3.2</ecNumber>
    </recommendedName>
</protein>
<comment type="catalytic activity">
    <reaction evidence="1 10">
        <text>UDP-alpha-D-glucose = UDP-alpha-D-galactose</text>
        <dbReference type="Rhea" id="RHEA:22168"/>
        <dbReference type="ChEBI" id="CHEBI:58885"/>
        <dbReference type="ChEBI" id="CHEBI:66914"/>
        <dbReference type="EC" id="5.1.3.2"/>
    </reaction>
</comment>
<comment type="pathway">
    <text evidence="3 10">Carbohydrate metabolism; galactose metabolism.</text>
</comment>